<evidence type="ECO:0000313" key="2">
    <source>
        <dbReference type="Proteomes" id="UP000283786"/>
    </source>
</evidence>
<proteinExistence type="predicted"/>
<accession>A0A418SL11</accession>
<gene>
    <name evidence="1" type="ORF">PSAL_021420</name>
</gene>
<sequence length="163" mass="17779">MKHLFKFVSVLCVLVGFTGSVQADQCDDLYEAARKACGDVRHACDDIKICNGISADCKLVTDTEAGCTAYGTCVQNNTPTIYRNACGAVWNAQSGQCMIRGFASTQRIIKGCPYPFSRVAERCMPVATALSDQQQACQAARRALAERVICDKPSVRMYDCKMP</sequence>
<dbReference type="EMBL" id="CP060436">
    <property type="protein sequence ID" value="QPM90900.1"/>
    <property type="molecule type" value="Genomic_DNA"/>
</dbReference>
<evidence type="ECO:0000313" key="1">
    <source>
        <dbReference type="EMBL" id="QPM90900.1"/>
    </source>
</evidence>
<organism evidence="1 2">
    <name type="scientific">Pseudooceanicola algae</name>
    <dbReference type="NCBI Taxonomy" id="1537215"/>
    <lineage>
        <taxon>Bacteria</taxon>
        <taxon>Pseudomonadati</taxon>
        <taxon>Pseudomonadota</taxon>
        <taxon>Alphaproteobacteria</taxon>
        <taxon>Rhodobacterales</taxon>
        <taxon>Paracoccaceae</taxon>
        <taxon>Pseudooceanicola</taxon>
    </lineage>
</organism>
<protein>
    <submittedName>
        <fullName evidence="1">Uncharacterized protein</fullName>
    </submittedName>
</protein>
<dbReference type="RefSeq" id="WP_119837741.1">
    <property type="nucleotide sequence ID" value="NZ_CP060436.1"/>
</dbReference>
<name>A0A418SL11_9RHOB</name>
<reference evidence="1 2" key="1">
    <citation type="submission" date="2020-08" db="EMBL/GenBank/DDBJ databases">
        <title>Genome sequence of Rhodobacteraceae bacterium Lw-13e.</title>
        <authorList>
            <person name="Poehlein A."/>
            <person name="Wolter L."/>
            <person name="Daniel R."/>
            <person name="Brinkhoff T."/>
        </authorList>
    </citation>
    <scope>NUCLEOTIDE SEQUENCE [LARGE SCALE GENOMIC DNA]</scope>
    <source>
        <strain evidence="1 2">Lw-13e</strain>
    </source>
</reference>
<dbReference type="AlphaFoldDB" id="A0A418SL11"/>
<keyword evidence="2" id="KW-1185">Reference proteome</keyword>
<dbReference type="KEGG" id="palw:PSAL_021420"/>
<dbReference type="Proteomes" id="UP000283786">
    <property type="component" value="Chromosome"/>
</dbReference>